<feature type="domain" description="Acyl-CoA oxidase/dehydrogenase middle" evidence="8">
    <location>
        <begin position="140"/>
        <end position="215"/>
    </location>
</feature>
<reference evidence="10 11" key="1">
    <citation type="submission" date="2021-02" db="EMBL/GenBank/DDBJ databases">
        <authorList>
            <person name="Lee D.-H."/>
        </authorList>
    </citation>
    <scope>NUCLEOTIDE SEQUENCE [LARGE SCALE GENOMIC DNA]</scope>
    <source>
        <strain evidence="10 11">UL073</strain>
    </source>
</reference>
<dbReference type="InterPro" id="IPR046373">
    <property type="entry name" value="Acyl-CoA_Oxase/DH_mid-dom_sf"/>
</dbReference>
<keyword evidence="5 6" id="KW-0560">Oxidoreductase</keyword>
<comment type="caution">
    <text evidence="10">The sequence shown here is derived from an EMBL/GenBank/DDBJ whole genome shotgun (WGS) entry which is preliminary data.</text>
</comment>
<evidence type="ECO:0000256" key="3">
    <source>
        <dbReference type="ARBA" id="ARBA00022630"/>
    </source>
</evidence>
<dbReference type="Pfam" id="PF02771">
    <property type="entry name" value="Acyl-CoA_dh_N"/>
    <property type="match status" value="1"/>
</dbReference>
<evidence type="ECO:0000256" key="4">
    <source>
        <dbReference type="ARBA" id="ARBA00022827"/>
    </source>
</evidence>
<dbReference type="Proteomes" id="UP000717995">
    <property type="component" value="Unassembled WGS sequence"/>
</dbReference>
<dbReference type="Gene3D" id="2.40.110.10">
    <property type="entry name" value="Butyryl-CoA Dehydrogenase, subunit A, domain 2"/>
    <property type="match status" value="1"/>
</dbReference>
<dbReference type="EMBL" id="JAFEUP010000004">
    <property type="protein sequence ID" value="MBM7061866.1"/>
    <property type="molecule type" value="Genomic_DNA"/>
</dbReference>
<keyword evidence="4 6" id="KW-0274">FAD</keyword>
<dbReference type="RefSeq" id="WP_205349058.1">
    <property type="nucleotide sequence ID" value="NZ_JAFEUP010000004.1"/>
</dbReference>
<evidence type="ECO:0000256" key="6">
    <source>
        <dbReference type="RuleBase" id="RU362125"/>
    </source>
</evidence>
<dbReference type="InterPro" id="IPR009100">
    <property type="entry name" value="AcylCoA_DH/oxidase_NM_dom_sf"/>
</dbReference>
<dbReference type="PANTHER" id="PTHR43884:SF20">
    <property type="entry name" value="ACYL-COA DEHYDROGENASE FADE28"/>
    <property type="match status" value="1"/>
</dbReference>
<evidence type="ECO:0000259" key="7">
    <source>
        <dbReference type="Pfam" id="PF00441"/>
    </source>
</evidence>
<evidence type="ECO:0000259" key="8">
    <source>
        <dbReference type="Pfam" id="PF02770"/>
    </source>
</evidence>
<evidence type="ECO:0000256" key="5">
    <source>
        <dbReference type="ARBA" id="ARBA00023002"/>
    </source>
</evidence>
<feature type="domain" description="Acyl-CoA dehydrogenase/oxidase N-terminal" evidence="9">
    <location>
        <begin position="6"/>
        <end position="85"/>
    </location>
</feature>
<comment type="cofactor">
    <cofactor evidence="1 6">
        <name>FAD</name>
        <dbReference type="ChEBI" id="CHEBI:57692"/>
    </cofactor>
</comment>
<gene>
    <name evidence="10" type="ORF">JQX08_14240</name>
</gene>
<evidence type="ECO:0000256" key="1">
    <source>
        <dbReference type="ARBA" id="ARBA00001974"/>
    </source>
</evidence>
<dbReference type="CDD" id="cd00567">
    <property type="entry name" value="ACAD"/>
    <property type="match status" value="1"/>
</dbReference>
<accession>A0ABS2IFJ8</accession>
<keyword evidence="3 6" id="KW-0285">Flavoprotein</keyword>
<dbReference type="PANTHER" id="PTHR43884">
    <property type="entry name" value="ACYL-COA DEHYDROGENASE"/>
    <property type="match status" value="1"/>
</dbReference>
<dbReference type="InterPro" id="IPR006091">
    <property type="entry name" value="Acyl-CoA_Oxase/DH_mid-dom"/>
</dbReference>
<organism evidence="10 11">
    <name type="scientific">Zestomonas insulae</name>
    <dbReference type="NCBI Taxonomy" id="2809017"/>
    <lineage>
        <taxon>Bacteria</taxon>
        <taxon>Pseudomonadati</taxon>
        <taxon>Pseudomonadota</taxon>
        <taxon>Gammaproteobacteria</taxon>
        <taxon>Pseudomonadales</taxon>
        <taxon>Pseudomonadaceae</taxon>
        <taxon>Zestomonas</taxon>
    </lineage>
</organism>
<evidence type="ECO:0000256" key="2">
    <source>
        <dbReference type="ARBA" id="ARBA00009347"/>
    </source>
</evidence>
<protein>
    <submittedName>
        <fullName evidence="10">Acyl-CoA dehydrogenase family protein</fullName>
    </submittedName>
</protein>
<dbReference type="Gene3D" id="1.10.540.10">
    <property type="entry name" value="Acyl-CoA dehydrogenase/oxidase, N-terminal domain"/>
    <property type="match status" value="1"/>
</dbReference>
<dbReference type="Pfam" id="PF02770">
    <property type="entry name" value="Acyl-CoA_dh_M"/>
    <property type="match status" value="1"/>
</dbReference>
<name>A0ABS2IFJ8_9GAMM</name>
<dbReference type="SUPFAM" id="SSF56645">
    <property type="entry name" value="Acyl-CoA dehydrogenase NM domain-like"/>
    <property type="match status" value="1"/>
</dbReference>
<dbReference type="InterPro" id="IPR036250">
    <property type="entry name" value="AcylCo_DH-like_C"/>
</dbReference>
<sequence length="378" mass="41035">MDFTFSDEQQMLRDLLARYLDEQYGFDKRMAAVNSAEGWRPACWQAFAHELGILAAGFPEELGGLGGGSTENLIVMEAFGRALVLEPYLSTVVLGGGVLKRVGGESAAHLIAQIGAGEVRIAWAQYEAQSRYCLHDVQLSARRDGDSYVLNGNKTVVLDAPYATHLLVSVRTAGERRERNGISLLLVEQGADGLRRQDYPTVDGGRAAELFFDNVRVPASALLGAQDQGLELLEVVFDEALVALCAEGVGIMQRMLADTVAYAKERKQFGVPIGTFQALQHRMVDMYIHIEQASALTYLANLKLSESPVERARAASAAKVRVGKALKAVGQGAVQVHGGMGITEELAVGHYFKRATVIEQQFGSVDHHLRRYGELAGS</sequence>
<evidence type="ECO:0000313" key="11">
    <source>
        <dbReference type="Proteomes" id="UP000717995"/>
    </source>
</evidence>
<dbReference type="SUPFAM" id="SSF47203">
    <property type="entry name" value="Acyl-CoA dehydrogenase C-terminal domain-like"/>
    <property type="match status" value="1"/>
</dbReference>
<dbReference type="Gene3D" id="1.20.140.10">
    <property type="entry name" value="Butyryl-CoA Dehydrogenase, subunit A, domain 3"/>
    <property type="match status" value="1"/>
</dbReference>
<evidence type="ECO:0000313" key="10">
    <source>
        <dbReference type="EMBL" id="MBM7061866.1"/>
    </source>
</evidence>
<comment type="similarity">
    <text evidence="2 6">Belongs to the acyl-CoA dehydrogenase family.</text>
</comment>
<feature type="domain" description="Acyl-CoA dehydrogenase/oxidase C-terminal" evidence="7">
    <location>
        <begin position="228"/>
        <end position="367"/>
    </location>
</feature>
<keyword evidence="11" id="KW-1185">Reference proteome</keyword>
<dbReference type="InterPro" id="IPR013786">
    <property type="entry name" value="AcylCoA_DH/ox_N"/>
</dbReference>
<dbReference type="InterPro" id="IPR009075">
    <property type="entry name" value="AcylCo_DH/oxidase_C"/>
</dbReference>
<dbReference type="InterPro" id="IPR037069">
    <property type="entry name" value="AcylCoA_DH/ox_N_sf"/>
</dbReference>
<evidence type="ECO:0000259" key="9">
    <source>
        <dbReference type="Pfam" id="PF02771"/>
    </source>
</evidence>
<proteinExistence type="inferred from homology"/>
<dbReference type="Pfam" id="PF00441">
    <property type="entry name" value="Acyl-CoA_dh_1"/>
    <property type="match status" value="1"/>
</dbReference>